<dbReference type="OMA" id="SHFNDYW"/>
<dbReference type="GO" id="GO:0005829">
    <property type="term" value="C:cytosol"/>
    <property type="evidence" value="ECO:0007669"/>
    <property type="project" value="GOC"/>
</dbReference>
<evidence type="ECO:0000256" key="4">
    <source>
        <dbReference type="ARBA" id="ARBA00023034"/>
    </source>
</evidence>
<evidence type="ECO:0000256" key="5">
    <source>
        <dbReference type="ARBA" id="ARBA00023136"/>
    </source>
</evidence>
<keyword evidence="11" id="KW-1185">Reference proteome</keyword>
<dbReference type="GO" id="GO:0000139">
    <property type="term" value="C:Golgi membrane"/>
    <property type="evidence" value="ECO:0007669"/>
    <property type="project" value="UniProtKB-SubCell"/>
</dbReference>
<proteinExistence type="inferred from homology"/>
<keyword evidence="4" id="KW-0333">Golgi apparatus</keyword>
<evidence type="ECO:0000313" key="11">
    <source>
        <dbReference type="Proteomes" id="UP000000267"/>
    </source>
</evidence>
<evidence type="ECO:0000313" key="10">
    <source>
        <dbReference type="EMBL" id="EDO18228.1"/>
    </source>
</evidence>
<evidence type="ECO:0000259" key="7">
    <source>
        <dbReference type="Pfam" id="PF04118"/>
    </source>
</evidence>
<dbReference type="GO" id="GO:0005802">
    <property type="term" value="C:trans-Golgi network"/>
    <property type="evidence" value="ECO:0007669"/>
    <property type="project" value="TreeGrafter"/>
</dbReference>
<reference evidence="10 11" key="1">
    <citation type="journal article" date="2007" name="Proc. Natl. Acad. Sci. U.S.A.">
        <title>Independent sorting-out of thousands of duplicated gene pairs in two yeast species descended from a whole-genome duplication.</title>
        <authorList>
            <person name="Scannell D.R."/>
            <person name="Frank A.C."/>
            <person name="Conant G.C."/>
            <person name="Byrne K.P."/>
            <person name="Woolfit M."/>
            <person name="Wolfe K.H."/>
        </authorList>
    </citation>
    <scope>NUCLEOTIDE SEQUENCE [LARGE SCALE GENOMIC DNA]</scope>
    <source>
        <strain evidence="11">ATCC 22028 / DSM 70294 / BCRC 21397 / CBS 2163 / NBRC 10782 / NRRL Y-8283 / UCD 57-17</strain>
    </source>
</reference>
<feature type="domain" description="DOP1 N-terminal" evidence="7">
    <location>
        <begin position="18"/>
        <end position="346"/>
    </location>
</feature>
<dbReference type="Pfam" id="PF24598">
    <property type="entry name" value="DOP1_C"/>
    <property type="match status" value="1"/>
</dbReference>
<evidence type="ECO:0000256" key="1">
    <source>
        <dbReference type="ARBA" id="ARBA00004395"/>
    </source>
</evidence>
<comment type="similarity">
    <text evidence="6">Belongs to the DOP1 family.</text>
</comment>
<keyword evidence="5" id="KW-0472">Membrane</keyword>
<feature type="domain" description="DOP1-like middle TPR" evidence="8">
    <location>
        <begin position="377"/>
        <end position="561"/>
    </location>
</feature>
<dbReference type="InParanoid" id="A7THR2"/>
<dbReference type="eggNOG" id="KOG3613">
    <property type="taxonomic scope" value="Eukaryota"/>
</dbReference>
<evidence type="ECO:0000256" key="2">
    <source>
        <dbReference type="ARBA" id="ARBA00022448"/>
    </source>
</evidence>
<dbReference type="Proteomes" id="UP000000267">
    <property type="component" value="Unassembled WGS sequence"/>
</dbReference>
<dbReference type="PANTHER" id="PTHR14042:SF24">
    <property type="entry name" value="PROTEIN DOPEY-1 HOMOLOG"/>
    <property type="match status" value="1"/>
</dbReference>
<dbReference type="GO" id="GO:0005768">
    <property type="term" value="C:endosome"/>
    <property type="evidence" value="ECO:0007669"/>
    <property type="project" value="TreeGrafter"/>
</dbReference>
<dbReference type="EMBL" id="DS480392">
    <property type="protein sequence ID" value="EDO18228.1"/>
    <property type="molecule type" value="Genomic_DNA"/>
</dbReference>
<dbReference type="Pfam" id="PF04118">
    <property type="entry name" value="Dopey_N"/>
    <property type="match status" value="1"/>
</dbReference>
<dbReference type="FunCoup" id="A7THR2">
    <property type="interactions" value="137"/>
</dbReference>
<name>A7THR2_VANPO</name>
<dbReference type="GO" id="GO:0006895">
    <property type="term" value="P:Golgi to endosome transport"/>
    <property type="evidence" value="ECO:0007669"/>
    <property type="project" value="InterPro"/>
</dbReference>
<dbReference type="GeneID" id="5546503"/>
<dbReference type="RefSeq" id="XP_001646086.1">
    <property type="nucleotide sequence ID" value="XM_001646036.1"/>
</dbReference>
<keyword evidence="3" id="KW-0653">Protein transport</keyword>
<evidence type="ECO:0000259" key="8">
    <source>
        <dbReference type="Pfam" id="PF24597"/>
    </source>
</evidence>
<evidence type="ECO:0000256" key="3">
    <source>
        <dbReference type="ARBA" id="ARBA00022927"/>
    </source>
</evidence>
<organism evidence="11">
    <name type="scientific">Vanderwaltozyma polyspora (strain ATCC 22028 / DSM 70294 / BCRC 21397 / CBS 2163 / NBRC 10782 / NRRL Y-8283 / UCD 57-17)</name>
    <name type="common">Kluyveromyces polysporus</name>
    <dbReference type="NCBI Taxonomy" id="436907"/>
    <lineage>
        <taxon>Eukaryota</taxon>
        <taxon>Fungi</taxon>
        <taxon>Dikarya</taxon>
        <taxon>Ascomycota</taxon>
        <taxon>Saccharomycotina</taxon>
        <taxon>Saccharomycetes</taxon>
        <taxon>Saccharomycetales</taxon>
        <taxon>Saccharomycetaceae</taxon>
        <taxon>Vanderwaltozyma</taxon>
    </lineage>
</organism>
<protein>
    <submittedName>
        <fullName evidence="10">Uncharacterized protein</fullName>
    </submittedName>
</protein>
<dbReference type="InterPro" id="IPR007249">
    <property type="entry name" value="DOP1_N"/>
</dbReference>
<dbReference type="GO" id="GO:0015031">
    <property type="term" value="P:protein transport"/>
    <property type="evidence" value="ECO:0007669"/>
    <property type="project" value="UniProtKB-KW"/>
</dbReference>
<sequence>MSLPLKPLSVDYGNKKVDSKQKKFIANVTRTLETFDSVTEWADYISSLGKLLKALQSWTPNSDDIKYYVPSPYQVSQRLASSLSPELPAGVHQKTLEVYTYIFEKIGQESLATECNIWIRGILPLMAYATMSVKLPLIELYEKYLINLPSSTLKLIVKPLIASLLPGIDDESSEFQPSVLNLLDEFKTRLNDDSIFWQSFFLVMISNKEHRLGGLVLLTKTFPSLNIDISIDQIPDQSGISELDDFQKRKQHILGMLPKEIKDIVTPEPGLLGRAFLSCLTHDNDLLVKRGILDLLVNKFYLHSPIFQYVLTPNDRKMLIIECCKTTSNKEMSLNRRIWNWLLGPTVTTGSSNIEHLHIQTDSGDTSFSAENDRSAYFTKYALTDLLSGLTEMLKTENDLVMAMNICLTIMDRWEIGSIVIPEVFINVFMASKGYSDSNQIAKISSSLFDAIETDIIWGKIFEYFYESKDVNFLLYILTTFNVSQDEEIIVRHLPLILLGLLSFTDDTFPEESDLIHKYHVSKQLLDIIPERAFLPFDESILGLTSSYNAEGILTTILKYYRQVSDPLESEMLNDNNGSVPFTADILAYLIVKSSMEILLRNLEIDNFVNESSLIFISIFEKLPEISGSDSSFNKIFPKENLMESIITAARSEYIKCDSINGIITVYNRYLWSKLNAIDLAKVLKVIVSAMWKYLVTPHEQDGVVKYLEVLERDISPSLIESALTSVFIHEPLISNKITVLDLLWNNLKVSSTLIDRMLELVLDELFDSQSPHYLYVSEWILSVTNSGSLNRLLHVLLTNITEFGFLRSQKLTDLDDLDMFTYRLKLLNVTISSNQSIIGKKISKEMVDMDIVEKWPESGVTNYKDLIISIIIRFLEVENNHHVKSIRSSLLLLDGLLDGTEKNFKNVVLSLLNLSSKYLKENEINSKSIAVSLLNIVSKVLQLSHENGIKLDIFDDNATHLKYIDYLVSSVSSMEDPMIISSYIKLLLESVLYIEQSIFKCILPLTNSIVQCLQKIFRKEKVTGGFYQSISLLLGGFQELLELTHGYLLADEKNGMFSTSNSRGDFLQSMVSNVFSGDNQEYTSRIQAERLVVFQSFQLVINCTSEIWYWAHKSILQDGEKSKIRMKSHSLYKFKFRCKMLLERLFLLEPLEVLENLIAIKNDELTILLVHSLDGNRPILTVPYLLFGLVTRCNKNSMIKLSTGSGVIGTGNSKPLKIDQSLINRLNSHTIILFLIQYVESLESDSIEEFFPDFISFFKEVSSNSSFYADISTNILKFIALSAEKIDNSKFGKQKNVRKELSDLFMKYQVTLFTDLPKNEDDALLKVKMDDIITTVERLTFCVNDEVGSDKFNSFISNVVNVCISSHLKSIGTKPIPEKIFELSILISKNSEKVKNWKLLINDIFFNDKRFSLFNNDESWKNIIYEWSQYQENKIKLIPELLSIIDAKGMTITPSLINFSSWSSSEINAKSKNFLRIAYLLMVAPIDTYLLNFKVLMTSVIQYLSSKSLELRSTTWLLLRVMLIRFSHLHFNEHWSAIVFYLQTGLQEFYEIMQIQENINGTLVFQLCKTLDLLLVLNIEEFSTTNEWLFVIDTINCIYRDSSFIALADEIGESNDYKLAKNDEIALAEQSDYIVPLLNGTQSINSHLQLRTFFQKVSYMHYEAVYSLKELDIPKCEDDLIKDIFV</sequence>
<dbReference type="PANTHER" id="PTHR14042">
    <property type="entry name" value="DOPEY-RELATED"/>
    <property type="match status" value="1"/>
</dbReference>
<dbReference type="InterPro" id="IPR040314">
    <property type="entry name" value="DOP1"/>
</dbReference>
<dbReference type="PhylomeDB" id="A7THR2"/>
<dbReference type="Pfam" id="PF24597">
    <property type="entry name" value="TPR_DOP1_M"/>
    <property type="match status" value="1"/>
</dbReference>
<feature type="domain" description="DOP1-like C-terminal" evidence="9">
    <location>
        <begin position="1235"/>
        <end position="1668"/>
    </location>
</feature>
<dbReference type="InterPro" id="IPR056458">
    <property type="entry name" value="TPR_DOP1_M"/>
</dbReference>
<dbReference type="InterPro" id="IPR056457">
    <property type="entry name" value="DOP1_C"/>
</dbReference>
<dbReference type="HOGENOM" id="CLU_001197_1_0_1"/>
<accession>A7THR2</accession>
<evidence type="ECO:0000259" key="9">
    <source>
        <dbReference type="Pfam" id="PF24598"/>
    </source>
</evidence>
<dbReference type="OrthoDB" id="297643at2759"/>
<gene>
    <name evidence="10" type="ORF">Kpol_543p58</name>
</gene>
<dbReference type="KEGG" id="vpo:Kpol_543p58"/>
<evidence type="ECO:0000256" key="6">
    <source>
        <dbReference type="ARBA" id="ARBA00046326"/>
    </source>
</evidence>
<comment type="subcellular location">
    <subcellularLocation>
        <location evidence="1">Golgi apparatus membrane</location>
        <topology evidence="1">Peripheral membrane protein</topology>
    </subcellularLocation>
</comment>
<keyword evidence="2" id="KW-0813">Transport</keyword>